<comment type="caution">
    <text evidence="3">The sequence shown here is derived from an EMBL/GenBank/DDBJ whole genome shotgun (WGS) entry which is preliminary data.</text>
</comment>
<evidence type="ECO:0000256" key="1">
    <source>
        <dbReference type="SAM" id="MobiDB-lite"/>
    </source>
</evidence>
<feature type="domain" description="TERF1-interacting nuclear factor 2 N-terminal" evidence="2">
    <location>
        <begin position="148"/>
        <end position="305"/>
    </location>
</feature>
<dbReference type="PANTHER" id="PTHR15512:SF2">
    <property type="match status" value="1"/>
</dbReference>
<dbReference type="InterPro" id="IPR029400">
    <property type="entry name" value="TINF2_N"/>
</dbReference>
<reference evidence="3" key="1">
    <citation type="journal article" date="2004" name="Nature">
        <title>Genome duplication in the teleost fish Tetraodon nigroviridis reveals the early vertebrate proto-karyotype.</title>
        <authorList>
            <person name="Jaillon O."/>
            <person name="Aury J.-M."/>
            <person name="Brunet F."/>
            <person name="Petit J.-L."/>
            <person name="Stange-Thomann N."/>
            <person name="Mauceli E."/>
            <person name="Bouneau L."/>
            <person name="Fischer C."/>
            <person name="Ozouf-Costaz C."/>
            <person name="Bernot A."/>
            <person name="Nicaud S."/>
            <person name="Jaffe D."/>
            <person name="Fisher S."/>
            <person name="Lutfalla G."/>
            <person name="Dossat C."/>
            <person name="Segurens B."/>
            <person name="Dasilva C."/>
            <person name="Salanoubat M."/>
            <person name="Levy M."/>
            <person name="Boudet N."/>
            <person name="Castellano S."/>
            <person name="Anthouard V."/>
            <person name="Jubin C."/>
            <person name="Castelli V."/>
            <person name="Katinka M."/>
            <person name="Vacherie B."/>
            <person name="Biemont C."/>
            <person name="Skalli Z."/>
            <person name="Cattolico L."/>
            <person name="Poulain J."/>
            <person name="De Berardinis V."/>
            <person name="Cruaud C."/>
            <person name="Duprat S."/>
            <person name="Brottier P."/>
            <person name="Coutanceau J.-P."/>
            <person name="Gouzy J."/>
            <person name="Parra G."/>
            <person name="Lardier G."/>
            <person name="Chapple C."/>
            <person name="McKernan K.J."/>
            <person name="McEwan P."/>
            <person name="Bosak S."/>
            <person name="Kellis M."/>
            <person name="Volff J.-N."/>
            <person name="Guigo R."/>
            <person name="Zody M.C."/>
            <person name="Mesirov J."/>
            <person name="Lindblad-Toh K."/>
            <person name="Birren B."/>
            <person name="Nusbaum C."/>
            <person name="Kahn D."/>
            <person name="Robinson-Rechavi M."/>
            <person name="Laudet V."/>
            <person name="Schachter V."/>
            <person name="Quetier F."/>
            <person name="Saurin W."/>
            <person name="Scarpelli C."/>
            <person name="Wincker P."/>
            <person name="Lander E.S."/>
            <person name="Weissenbach J."/>
            <person name="Roest Crollius H."/>
        </authorList>
    </citation>
    <scope>NUCLEOTIDE SEQUENCE [LARGE SCALE GENOMIC DNA]</scope>
</reference>
<evidence type="ECO:0000313" key="3">
    <source>
        <dbReference type="EMBL" id="CAG12151.1"/>
    </source>
</evidence>
<gene>
    <name evidence="3" type="ORF">GSTENG00034337001</name>
</gene>
<dbReference type="PANTHER" id="PTHR15512">
    <property type="entry name" value="TERF1-INTERACTING NUCLEAR FACTOR 2"/>
    <property type="match status" value="1"/>
</dbReference>
<dbReference type="Pfam" id="PF14973">
    <property type="entry name" value="TINF2_N"/>
    <property type="match status" value="1"/>
</dbReference>
<feature type="compositionally biased region" description="Basic and acidic residues" evidence="1">
    <location>
        <begin position="420"/>
        <end position="440"/>
    </location>
</feature>
<dbReference type="GO" id="GO:0016233">
    <property type="term" value="P:telomere capping"/>
    <property type="evidence" value="ECO:0007669"/>
    <property type="project" value="InterPro"/>
</dbReference>
<dbReference type="AlphaFoldDB" id="Q4RHI1"/>
<dbReference type="GO" id="GO:0070187">
    <property type="term" value="C:shelterin complex"/>
    <property type="evidence" value="ECO:0007669"/>
    <property type="project" value="InterPro"/>
</dbReference>
<accession>Q4RHI1</accession>
<evidence type="ECO:0000259" key="2">
    <source>
        <dbReference type="Pfam" id="PF14973"/>
    </source>
</evidence>
<dbReference type="GO" id="GO:1904356">
    <property type="term" value="P:regulation of telomere maintenance via telomere lengthening"/>
    <property type="evidence" value="ECO:0007669"/>
    <property type="project" value="TreeGrafter"/>
</dbReference>
<proteinExistence type="predicted"/>
<organism evidence="3">
    <name type="scientific">Tetraodon nigroviridis</name>
    <name type="common">Spotted green pufferfish</name>
    <name type="synonym">Chelonodon nigroviridis</name>
    <dbReference type="NCBI Taxonomy" id="99883"/>
    <lineage>
        <taxon>Eukaryota</taxon>
        <taxon>Metazoa</taxon>
        <taxon>Chordata</taxon>
        <taxon>Craniata</taxon>
        <taxon>Vertebrata</taxon>
        <taxon>Euteleostomi</taxon>
        <taxon>Actinopterygii</taxon>
        <taxon>Neopterygii</taxon>
        <taxon>Teleostei</taxon>
        <taxon>Neoteleostei</taxon>
        <taxon>Acanthomorphata</taxon>
        <taxon>Eupercaria</taxon>
        <taxon>Tetraodontiformes</taxon>
        <taxon>Tetradontoidea</taxon>
        <taxon>Tetraodontidae</taxon>
        <taxon>Tetraodon</taxon>
    </lineage>
</organism>
<dbReference type="KEGG" id="tng:GSTEN00034337G001"/>
<reference evidence="3" key="2">
    <citation type="submission" date="2004-02" db="EMBL/GenBank/DDBJ databases">
        <authorList>
            <consortium name="Genoscope"/>
            <consortium name="Whitehead Institute Centre for Genome Research"/>
        </authorList>
    </citation>
    <scope>NUCLEOTIDE SEQUENCE</scope>
</reference>
<feature type="region of interest" description="Disordered" evidence="1">
    <location>
        <begin position="382"/>
        <end position="524"/>
    </location>
</feature>
<name>Q4RHI1_TETNG</name>
<sequence length="541" mass="59403">MDSSMCRWPLKRSLQPEVDICAGFCLLAAKWKYNEGLRMEATKPRAPLERVELLAGAVGDGGGSQRHGNGLDGSGSRLVRLSQGWNVAADQQRKISVVLLAGALRVPSLVAVNVGHRNLLAVCAGNDLPVQYLRLLAPPLQLLSAAVWQVVQQGLVDHYGILEEFVTMVTELVPELMSYSQKAQLIMGLRARLVLEMCRGEHPVDMQDIQPHLDRLKAPVSTAKDHHMCVCVCVRQETINQVEESEVNFVELVHSLLENPTQRTYFFQEIFPAYFGSKYDASLEMLVWEFISRLDELLPVPDFTQVLPSLQLFLCSGPVGNLTALLGDAPTLLADCLRSSFQPGDLKAVLEHHRELGHFKEKDPRLLPMDDCILSSLSLPPGAKPAVDSASSPHLTDSDSSELRGQADAPTNGPQRLSRRGPEAARPRQKGAADPEDGRLRLAGRSVSRETKQPCEETIDLTTSGETTDTDSLAEDGSQSARRGRALRKRKMSEDVDIPAKQPAEAPAFLDPSLDDENSGESPLISIWGEYTGVLFKTPTR</sequence>
<dbReference type="OrthoDB" id="9948370at2759"/>
<dbReference type="EMBL" id="CAAE01015047">
    <property type="protein sequence ID" value="CAG12151.1"/>
    <property type="molecule type" value="Genomic_DNA"/>
</dbReference>
<dbReference type="CDD" id="cd11657">
    <property type="entry name" value="TIN2_N"/>
    <property type="match status" value="1"/>
</dbReference>
<feature type="compositionally biased region" description="Basic residues" evidence="1">
    <location>
        <begin position="482"/>
        <end position="491"/>
    </location>
</feature>
<protein>
    <submittedName>
        <fullName evidence="3">(spotted green pufferfish) hypothetical protein</fullName>
    </submittedName>
</protein>
<dbReference type="InterPro" id="IPR039098">
    <property type="entry name" value="TINF2"/>
</dbReference>
<dbReference type="GO" id="GO:0042162">
    <property type="term" value="F:telomeric DNA binding"/>
    <property type="evidence" value="ECO:0007669"/>
    <property type="project" value="TreeGrafter"/>
</dbReference>